<dbReference type="Pfam" id="PF00581">
    <property type="entry name" value="Rhodanese"/>
    <property type="match status" value="1"/>
</dbReference>
<dbReference type="EC" id="1.20.4.1" evidence="2"/>
<evidence type="ECO:0000313" key="8">
    <source>
        <dbReference type="Proteomes" id="UP001162541"/>
    </source>
</evidence>
<reference evidence="5" key="2">
    <citation type="journal article" date="2019" name="Curr. Biol.">
        <title>Chromatin organization in early land plants reveals an ancestral association between H3K27me3, transposons, and constitutive heterochromatin.</title>
        <authorList>
            <person name="Montgomery S.A."/>
            <person name="Tanizawa Y."/>
            <person name="Galik B."/>
            <person name="Wang N."/>
            <person name="Ito T."/>
            <person name="Mochizuki T."/>
            <person name="Akimcheva S."/>
            <person name="Bowman J."/>
            <person name="Cognat V."/>
            <person name="Drouard L."/>
            <person name="Ekker H."/>
            <person name="Houng S."/>
            <person name="Kohchi T."/>
            <person name="Lin S."/>
            <person name="Liu L.D."/>
            <person name="Nakamura Y."/>
            <person name="Valeeva L.R."/>
            <person name="Shakirov E.V."/>
            <person name="Shippen D.E."/>
            <person name="Wei W."/>
            <person name="Yagura M."/>
            <person name="Yamaoka S."/>
            <person name="Yamato K.T."/>
            <person name="Liu C."/>
            <person name="Berger F."/>
        </authorList>
    </citation>
    <scope>NUCLEOTIDE SEQUENCE [LARGE SCALE GENOMIC DNA]</scope>
    <source>
        <strain evidence="5">Tak-1</strain>
    </source>
</reference>
<comment type="catalytic activity">
    <reaction evidence="3">
        <text>[glutaredoxin]-dithiol + arsenate + glutathione + H(+) = glutathionyl-S-S-[glutaredoxin] + arsenite + H2O</text>
        <dbReference type="Rhea" id="RHEA:22016"/>
        <dbReference type="Rhea" id="RHEA-COMP:10729"/>
        <dbReference type="Rhea" id="RHEA-COMP:17668"/>
        <dbReference type="ChEBI" id="CHEBI:15377"/>
        <dbReference type="ChEBI" id="CHEBI:15378"/>
        <dbReference type="ChEBI" id="CHEBI:29242"/>
        <dbReference type="ChEBI" id="CHEBI:29950"/>
        <dbReference type="ChEBI" id="CHEBI:48597"/>
        <dbReference type="ChEBI" id="CHEBI:57925"/>
        <dbReference type="ChEBI" id="CHEBI:146199"/>
        <dbReference type="EC" id="1.20.4.1"/>
    </reaction>
</comment>
<dbReference type="PANTHER" id="PTHR10828">
    <property type="entry name" value="M-PHASE INDUCER PHOSPHATASE DUAL SPECIFICITY PHOSPHATASE CDC25"/>
    <property type="match status" value="1"/>
</dbReference>
<dbReference type="Gene3D" id="3.40.250.10">
    <property type="entry name" value="Rhodanese-like domain"/>
    <property type="match status" value="1"/>
</dbReference>
<reference evidence="8" key="3">
    <citation type="journal article" date="2020" name="Curr. Biol.">
        <title>Chromatin organization in early land plants reveals an ancestral association between H3K27me3, transposons, and constitutive heterochromatin.</title>
        <authorList>
            <person name="Montgomery S.A."/>
            <person name="Tanizawa Y."/>
            <person name="Galik B."/>
            <person name="Wang N."/>
            <person name="Ito T."/>
            <person name="Mochizuki T."/>
            <person name="Akimcheva S."/>
            <person name="Bowman J.L."/>
            <person name="Cognat V."/>
            <person name="Marechal-Drouard L."/>
            <person name="Ekker H."/>
            <person name="Hong S.F."/>
            <person name="Kohchi T."/>
            <person name="Lin S.S."/>
            <person name="Liu L.D."/>
            <person name="Nakamura Y."/>
            <person name="Valeeva L.R."/>
            <person name="Shakirov E.V."/>
            <person name="Shippen D.E."/>
            <person name="Wei W.L."/>
            <person name="Yagura M."/>
            <person name="Yamaoka S."/>
            <person name="Yamato K.T."/>
            <person name="Liu C."/>
            <person name="Berger F."/>
        </authorList>
    </citation>
    <scope>NUCLEOTIDE SEQUENCE [LARGE SCALE GENOMIC DNA]</scope>
    <source>
        <strain evidence="8">Tak-1</strain>
    </source>
</reference>
<dbReference type="InterPro" id="IPR001763">
    <property type="entry name" value="Rhodanese-like_dom"/>
</dbReference>
<dbReference type="InterPro" id="IPR036873">
    <property type="entry name" value="Rhodanese-like_dom_sf"/>
</dbReference>
<dbReference type="GO" id="GO:0004725">
    <property type="term" value="F:protein tyrosine phosphatase activity"/>
    <property type="evidence" value="ECO:0007669"/>
    <property type="project" value="TreeGrafter"/>
</dbReference>
<evidence type="ECO:0000313" key="5">
    <source>
        <dbReference type="EMBL" id="BBM96899.1"/>
    </source>
</evidence>
<evidence type="ECO:0000313" key="6">
    <source>
        <dbReference type="EMBL" id="OAE28964.1"/>
    </source>
</evidence>
<accession>A0A176W7K0</accession>
<reference evidence="6 7" key="1">
    <citation type="submission" date="2016-03" db="EMBL/GenBank/DDBJ databases">
        <title>Mechanisms controlling the formation of the plant cell surface in tip-growing cells are functionally conserved among land plants.</title>
        <authorList>
            <person name="Honkanen S."/>
            <person name="Jones V.A."/>
            <person name="Morieri G."/>
            <person name="Champion C."/>
            <person name="Hetherington A.J."/>
            <person name="Kelly S."/>
            <person name="Saint-Marcoux D."/>
            <person name="Proust H."/>
            <person name="Prescott H."/>
            <person name="Dolan L."/>
        </authorList>
    </citation>
    <scope>NUCLEOTIDE SEQUENCE [LARGE SCALE GENOMIC DNA]</scope>
    <source>
        <strain evidence="7">cv. Tak-1 and cv. Tak-2</strain>
        <tissue evidence="6">Whole gametophyte</tissue>
    </source>
</reference>
<keyword evidence="1" id="KW-0560">Oxidoreductase</keyword>
<evidence type="ECO:0000256" key="1">
    <source>
        <dbReference type="ARBA" id="ARBA00023002"/>
    </source>
</evidence>
<dbReference type="AlphaFoldDB" id="A0A176W7K0"/>
<dbReference type="PANTHER" id="PTHR10828:SF38">
    <property type="entry name" value="ARSENICAL-RESISTANCE PROTEIN 2-RELATED"/>
    <property type="match status" value="1"/>
</dbReference>
<dbReference type="GO" id="GO:0005737">
    <property type="term" value="C:cytoplasm"/>
    <property type="evidence" value="ECO:0007669"/>
    <property type="project" value="TreeGrafter"/>
</dbReference>
<dbReference type="EMBL" id="AP019866">
    <property type="protein sequence ID" value="BBM96899.1"/>
    <property type="molecule type" value="Genomic_DNA"/>
</dbReference>
<dbReference type="GO" id="GO:0008794">
    <property type="term" value="F:arsenate reductase (glutaredoxin) activity"/>
    <property type="evidence" value="ECO:0007669"/>
    <property type="project" value="UniProtKB-EC"/>
</dbReference>
<protein>
    <recommendedName>
        <fullName evidence="2">arsenate reductase (glutathione/glutaredoxin)</fullName>
        <ecNumber evidence="2">1.20.4.1</ecNumber>
    </recommendedName>
</protein>
<dbReference type="SMART" id="SM00450">
    <property type="entry name" value="RHOD"/>
    <property type="match status" value="1"/>
</dbReference>
<dbReference type="EMBL" id="LVLJ01001566">
    <property type="protein sequence ID" value="OAE28964.1"/>
    <property type="molecule type" value="Genomic_DNA"/>
</dbReference>
<dbReference type="FunFam" id="3.40.250.10:FF:000037">
    <property type="entry name" value="Dual-specificity phosphatase CDC25"/>
    <property type="match status" value="1"/>
</dbReference>
<keyword evidence="7" id="KW-1185">Reference proteome</keyword>
<name>A0A176W7K0_MARPO</name>
<evidence type="ECO:0000256" key="2">
    <source>
        <dbReference type="ARBA" id="ARBA00038969"/>
    </source>
</evidence>
<proteinExistence type="predicted"/>
<dbReference type="SUPFAM" id="SSF52821">
    <property type="entry name" value="Rhodanese/Cell cycle control phosphatase"/>
    <property type="match status" value="1"/>
</dbReference>
<sequence length="139" mass="15064">MAGVQPLNITLIPATDFSRQRSSTVAVVDVRDEERKYDGHIAGSLHYPSDTFVENIPDLVKNLKGHDTVVFHCAKSQIRGPACARLLADRLQEEGSANPAGKLPKIMVLERGFDGWAAAGWPVCSCKEVSCTKHTSSSS</sequence>
<dbReference type="Proteomes" id="UP000077202">
    <property type="component" value="Unassembled WGS sequence"/>
</dbReference>
<gene>
    <name evidence="6" type="ORF">AXG93_2960s1430</name>
    <name evidence="5" type="ORF">Mp_1g01430</name>
</gene>
<evidence type="ECO:0000259" key="4">
    <source>
        <dbReference type="PROSITE" id="PS50206"/>
    </source>
</evidence>
<evidence type="ECO:0000313" key="7">
    <source>
        <dbReference type="Proteomes" id="UP000077202"/>
    </source>
</evidence>
<dbReference type="PROSITE" id="PS50206">
    <property type="entry name" value="RHODANESE_3"/>
    <property type="match status" value="1"/>
</dbReference>
<organism evidence="6 7">
    <name type="scientific">Marchantia polymorpha subsp. ruderalis</name>
    <dbReference type="NCBI Taxonomy" id="1480154"/>
    <lineage>
        <taxon>Eukaryota</taxon>
        <taxon>Viridiplantae</taxon>
        <taxon>Streptophyta</taxon>
        <taxon>Embryophyta</taxon>
        <taxon>Marchantiophyta</taxon>
        <taxon>Marchantiopsida</taxon>
        <taxon>Marchantiidae</taxon>
        <taxon>Marchantiales</taxon>
        <taxon>Marchantiaceae</taxon>
        <taxon>Marchantia</taxon>
    </lineage>
</organism>
<dbReference type="Proteomes" id="UP001162541">
    <property type="component" value="Chromosome 1"/>
</dbReference>
<feature type="domain" description="Rhodanese" evidence="4">
    <location>
        <begin position="21"/>
        <end position="125"/>
    </location>
</feature>
<evidence type="ECO:0000256" key="3">
    <source>
        <dbReference type="ARBA" id="ARBA00051619"/>
    </source>
</evidence>
<dbReference type="GO" id="GO:0005634">
    <property type="term" value="C:nucleus"/>
    <property type="evidence" value="ECO:0007669"/>
    <property type="project" value="TreeGrafter"/>
</dbReference>